<organism evidence="1 2">
    <name type="scientific">Lasius platythorax</name>
    <dbReference type="NCBI Taxonomy" id="488582"/>
    <lineage>
        <taxon>Eukaryota</taxon>
        <taxon>Metazoa</taxon>
        <taxon>Ecdysozoa</taxon>
        <taxon>Arthropoda</taxon>
        <taxon>Hexapoda</taxon>
        <taxon>Insecta</taxon>
        <taxon>Pterygota</taxon>
        <taxon>Neoptera</taxon>
        <taxon>Endopterygota</taxon>
        <taxon>Hymenoptera</taxon>
        <taxon>Apocrita</taxon>
        <taxon>Aculeata</taxon>
        <taxon>Formicoidea</taxon>
        <taxon>Formicidae</taxon>
        <taxon>Formicinae</taxon>
        <taxon>Lasius</taxon>
        <taxon>Lasius</taxon>
    </lineage>
</organism>
<evidence type="ECO:0000313" key="2">
    <source>
        <dbReference type="Proteomes" id="UP001497644"/>
    </source>
</evidence>
<reference evidence="1" key="1">
    <citation type="submission" date="2024-04" db="EMBL/GenBank/DDBJ databases">
        <authorList>
            <consortium name="Molecular Ecology Group"/>
        </authorList>
    </citation>
    <scope>NUCLEOTIDE SEQUENCE</scope>
</reference>
<name>A0AAV2NQ48_9HYME</name>
<evidence type="ECO:0000313" key="1">
    <source>
        <dbReference type="EMBL" id="CAL1682434.1"/>
    </source>
</evidence>
<dbReference type="Proteomes" id="UP001497644">
    <property type="component" value="Chromosome 3"/>
</dbReference>
<protein>
    <submittedName>
        <fullName evidence="1">Uncharacterized protein</fullName>
    </submittedName>
</protein>
<dbReference type="EMBL" id="OZ034826">
    <property type="protein sequence ID" value="CAL1682434.1"/>
    <property type="molecule type" value="Genomic_DNA"/>
</dbReference>
<gene>
    <name evidence="1" type="ORF">LPLAT_LOCUS8245</name>
</gene>
<accession>A0AAV2NQ48</accession>
<sequence>MPDTLTQWFLADAFVPVEIPQFKCRSKSGFNGGSFALYATEQRNMVAINSSTILRINSTTPRSVEFRA</sequence>
<proteinExistence type="predicted"/>
<keyword evidence="2" id="KW-1185">Reference proteome</keyword>
<dbReference type="AlphaFoldDB" id="A0AAV2NQ48"/>